<dbReference type="InterPro" id="IPR000701">
    <property type="entry name" value="SuccDH_FuR_B_TM-su"/>
</dbReference>
<evidence type="ECO:0000256" key="5">
    <source>
        <dbReference type="ARBA" id="ARBA00022989"/>
    </source>
</evidence>
<evidence type="ECO:0000256" key="8">
    <source>
        <dbReference type="SAM" id="Phobius"/>
    </source>
</evidence>
<name>A0A5D0MIY7_FLESI</name>
<evidence type="ECO:0000313" key="10">
    <source>
        <dbReference type="Proteomes" id="UP000323337"/>
    </source>
</evidence>
<keyword evidence="6" id="KW-0408">Iron</keyword>
<protein>
    <submittedName>
        <fullName evidence="9">Succinate dehydrogenase</fullName>
    </submittedName>
</protein>
<accession>A0A5D0MIY7</accession>
<evidence type="ECO:0000256" key="7">
    <source>
        <dbReference type="ARBA" id="ARBA00023136"/>
    </source>
</evidence>
<dbReference type="GO" id="GO:0046872">
    <property type="term" value="F:metal ion binding"/>
    <property type="evidence" value="ECO:0007669"/>
    <property type="project" value="UniProtKB-KW"/>
</dbReference>
<keyword evidence="2" id="KW-0349">Heme</keyword>
<dbReference type="Gene3D" id="1.20.1300.10">
    <property type="entry name" value="Fumarate reductase/succinate dehydrogenase, transmembrane subunit"/>
    <property type="match status" value="1"/>
</dbReference>
<proteinExistence type="predicted"/>
<feature type="transmembrane region" description="Helical" evidence="8">
    <location>
        <begin position="17"/>
        <end position="37"/>
    </location>
</feature>
<sequence length="105" mass="11795">MKPYKFMGSSDSGVFEWLLQRISGVIMIVVIFIHFFSMLSTGAWGLQKIVLGPLFIFGVFHTMNGFKMITDDYVSNSTWRAILLGIYWIVGLTVGFLALSVASMM</sequence>
<dbReference type="EMBL" id="VSIV01000124">
    <property type="protein sequence ID" value="TYB33647.1"/>
    <property type="molecule type" value="Genomic_DNA"/>
</dbReference>
<keyword evidence="5 8" id="KW-1133">Transmembrane helix</keyword>
<feature type="transmembrane region" description="Helical" evidence="8">
    <location>
        <begin position="49"/>
        <end position="69"/>
    </location>
</feature>
<dbReference type="Pfam" id="PF01127">
    <property type="entry name" value="Sdh_cyt"/>
    <property type="match status" value="1"/>
</dbReference>
<reference evidence="9 10" key="1">
    <citation type="submission" date="2019-08" db="EMBL/GenBank/DDBJ databases">
        <title>Genomic characterization of a novel candidate phylum (ARYD3) from a high temperature, high salinity tertiary oil reservoir in north central Oklahoma, USA.</title>
        <authorList>
            <person name="Youssef N.H."/>
            <person name="Yadav A."/>
            <person name="Elshahed M.S."/>
        </authorList>
    </citation>
    <scope>NUCLEOTIDE SEQUENCE [LARGE SCALE GENOMIC DNA]</scope>
    <source>
        <strain evidence="9">ARYD1</strain>
    </source>
</reference>
<comment type="subcellular location">
    <subcellularLocation>
        <location evidence="1">Membrane</location>
    </subcellularLocation>
</comment>
<evidence type="ECO:0000256" key="2">
    <source>
        <dbReference type="ARBA" id="ARBA00022617"/>
    </source>
</evidence>
<dbReference type="AlphaFoldDB" id="A0A5D0MIY7"/>
<organism evidence="9 10">
    <name type="scientific">Flexistipes sinusarabici</name>
    <dbReference type="NCBI Taxonomy" id="2352"/>
    <lineage>
        <taxon>Bacteria</taxon>
        <taxon>Pseudomonadati</taxon>
        <taxon>Deferribacterota</taxon>
        <taxon>Deferribacteres</taxon>
        <taxon>Deferribacterales</taxon>
        <taxon>Flexistipitaceae</taxon>
        <taxon>Flexistipes</taxon>
    </lineage>
</organism>
<dbReference type="RefSeq" id="WP_303700916.1">
    <property type="nucleotide sequence ID" value="NZ_VSIV01000124.1"/>
</dbReference>
<dbReference type="SUPFAM" id="SSF81343">
    <property type="entry name" value="Fumarate reductase respiratory complex transmembrane subunits"/>
    <property type="match status" value="1"/>
</dbReference>
<evidence type="ECO:0000313" key="9">
    <source>
        <dbReference type="EMBL" id="TYB33647.1"/>
    </source>
</evidence>
<dbReference type="Proteomes" id="UP000323337">
    <property type="component" value="Unassembled WGS sequence"/>
</dbReference>
<keyword evidence="7 8" id="KW-0472">Membrane</keyword>
<evidence type="ECO:0000256" key="3">
    <source>
        <dbReference type="ARBA" id="ARBA00022692"/>
    </source>
</evidence>
<keyword evidence="4" id="KW-0479">Metal-binding</keyword>
<evidence type="ECO:0000256" key="6">
    <source>
        <dbReference type="ARBA" id="ARBA00023004"/>
    </source>
</evidence>
<comment type="caution">
    <text evidence="9">The sequence shown here is derived from an EMBL/GenBank/DDBJ whole genome shotgun (WGS) entry which is preliminary data.</text>
</comment>
<dbReference type="InterPro" id="IPR034804">
    <property type="entry name" value="SQR/QFR_C/D"/>
</dbReference>
<dbReference type="GO" id="GO:0016020">
    <property type="term" value="C:membrane"/>
    <property type="evidence" value="ECO:0007669"/>
    <property type="project" value="UniProtKB-SubCell"/>
</dbReference>
<feature type="transmembrane region" description="Helical" evidence="8">
    <location>
        <begin position="81"/>
        <end position="102"/>
    </location>
</feature>
<gene>
    <name evidence="9" type="ORF">FXF49_05520</name>
</gene>
<evidence type="ECO:0000256" key="1">
    <source>
        <dbReference type="ARBA" id="ARBA00004370"/>
    </source>
</evidence>
<evidence type="ECO:0000256" key="4">
    <source>
        <dbReference type="ARBA" id="ARBA00022723"/>
    </source>
</evidence>
<keyword evidence="3 8" id="KW-0812">Transmembrane</keyword>